<proteinExistence type="predicted"/>
<name>A0AAV1LIV1_9NEOP</name>
<keyword evidence="2" id="KW-1185">Reference proteome</keyword>
<gene>
    <name evidence="1" type="ORF">PARMNEM_LOCUS13876</name>
</gene>
<protein>
    <submittedName>
        <fullName evidence="1">Uncharacterized protein</fullName>
    </submittedName>
</protein>
<evidence type="ECO:0000313" key="1">
    <source>
        <dbReference type="EMBL" id="CAK1594199.1"/>
    </source>
</evidence>
<dbReference type="Pfam" id="PF15497">
    <property type="entry name" value="SNAPC5"/>
    <property type="match status" value="1"/>
</dbReference>
<dbReference type="Proteomes" id="UP001314205">
    <property type="component" value="Unassembled WGS sequence"/>
</dbReference>
<dbReference type="GO" id="GO:0006384">
    <property type="term" value="P:transcription initiation at RNA polymerase III promoter"/>
    <property type="evidence" value="ECO:0007669"/>
    <property type="project" value="InterPro"/>
</dbReference>
<dbReference type="EMBL" id="CAVLGL010000089">
    <property type="protein sequence ID" value="CAK1594199.1"/>
    <property type="molecule type" value="Genomic_DNA"/>
</dbReference>
<reference evidence="1 2" key="1">
    <citation type="submission" date="2023-11" db="EMBL/GenBank/DDBJ databases">
        <authorList>
            <person name="Hedman E."/>
            <person name="Englund M."/>
            <person name="Stromberg M."/>
            <person name="Nyberg Akerstrom W."/>
            <person name="Nylinder S."/>
            <person name="Jareborg N."/>
            <person name="Kallberg Y."/>
            <person name="Kronander E."/>
        </authorList>
    </citation>
    <scope>NUCLEOTIDE SEQUENCE [LARGE SCALE GENOMIC DNA]</scope>
</reference>
<dbReference type="GO" id="GO:0005634">
    <property type="term" value="C:nucleus"/>
    <property type="evidence" value="ECO:0007669"/>
    <property type="project" value="InterPro"/>
</dbReference>
<dbReference type="AlphaFoldDB" id="A0AAV1LIV1"/>
<dbReference type="GO" id="GO:0006366">
    <property type="term" value="P:transcription by RNA polymerase II"/>
    <property type="evidence" value="ECO:0007669"/>
    <property type="project" value="InterPro"/>
</dbReference>
<comment type="caution">
    <text evidence="1">The sequence shown here is derived from an EMBL/GenBank/DDBJ whole genome shotgun (WGS) entry which is preliminary data.</text>
</comment>
<dbReference type="InterPro" id="IPR029138">
    <property type="entry name" value="SNAPC5"/>
</dbReference>
<accession>A0AAV1LIV1</accession>
<organism evidence="1 2">
    <name type="scientific">Parnassius mnemosyne</name>
    <name type="common">clouded apollo</name>
    <dbReference type="NCBI Taxonomy" id="213953"/>
    <lineage>
        <taxon>Eukaryota</taxon>
        <taxon>Metazoa</taxon>
        <taxon>Ecdysozoa</taxon>
        <taxon>Arthropoda</taxon>
        <taxon>Hexapoda</taxon>
        <taxon>Insecta</taxon>
        <taxon>Pterygota</taxon>
        <taxon>Neoptera</taxon>
        <taxon>Endopterygota</taxon>
        <taxon>Lepidoptera</taxon>
        <taxon>Glossata</taxon>
        <taxon>Ditrysia</taxon>
        <taxon>Papilionoidea</taxon>
        <taxon>Papilionidae</taxon>
        <taxon>Parnassiinae</taxon>
        <taxon>Parnassini</taxon>
        <taxon>Parnassius</taxon>
        <taxon>Driopa</taxon>
    </lineage>
</organism>
<sequence length="151" mass="17086">MSQKAICHRLGSRVIEEAQLVAEQKWIVEALAKIRNQRNCLQIERLHLESLKAQLKGDTKNIDETKKIKEKIEDMPTTSAVNLMQSVPKNAEHNNGPGLGVTDEEIMCNEQELDLMISDCIFGSNQDSLEEDEDEDDIMIDMNMLMNGDAK</sequence>
<evidence type="ECO:0000313" key="2">
    <source>
        <dbReference type="Proteomes" id="UP001314205"/>
    </source>
</evidence>